<dbReference type="PANTHER" id="PTHR36155">
    <property type="entry name" value="BLL5354 PROTEIN"/>
    <property type="match status" value="1"/>
</dbReference>
<dbReference type="SUPFAM" id="SSF103165">
    <property type="entry name" value="Ta1353-like"/>
    <property type="match status" value="1"/>
</dbReference>
<protein>
    <submittedName>
        <fullName evidence="1">Adenosine monophosphate-protein transferase</fullName>
    </submittedName>
</protein>
<reference evidence="2" key="1">
    <citation type="submission" date="2017-09" db="EMBL/GenBank/DDBJ databases">
        <title>Depth-based differentiation of microbial function through sediment-hosted aquifers and enrichment of novel symbionts in the deep terrestrial subsurface.</title>
        <authorList>
            <person name="Probst A.J."/>
            <person name="Ladd B."/>
            <person name="Jarett J.K."/>
            <person name="Geller-Mcgrath D.E."/>
            <person name="Sieber C.M.K."/>
            <person name="Emerson J.B."/>
            <person name="Anantharaman K."/>
            <person name="Thomas B.C."/>
            <person name="Malmstrom R."/>
            <person name="Stieglmeier M."/>
            <person name="Klingl A."/>
            <person name="Woyke T."/>
            <person name="Ryan C.M."/>
            <person name="Banfield J.F."/>
        </authorList>
    </citation>
    <scope>NUCLEOTIDE SEQUENCE [LARGE SCALE GENOMIC DNA]</scope>
</reference>
<dbReference type="Gene3D" id="3.40.1520.10">
    <property type="entry name" value="Ta1353-like"/>
    <property type="match status" value="1"/>
</dbReference>
<dbReference type="GO" id="GO:0016740">
    <property type="term" value="F:transferase activity"/>
    <property type="evidence" value="ECO:0007669"/>
    <property type="project" value="UniProtKB-KW"/>
</dbReference>
<dbReference type="PANTHER" id="PTHR36155:SF1">
    <property type="entry name" value="BLL5354 PROTEIN"/>
    <property type="match status" value="1"/>
</dbReference>
<sequence length="160" mass="17750">MKTHIVEIQKPETVNFILAQSHFIKTVEDVYEALVESAPGIQFGIAFCEASGPRMIRTEGTDKEMIILASENAKTVGAGHSVFIFLRNVFPINVLNKLKMISEIVHIYCATANPTQVIVAETKQGRGILGVIDGESPFGVEDDKSKQVRKEFLRKIGYKL</sequence>
<dbReference type="Proteomes" id="UP000229401">
    <property type="component" value="Unassembled WGS sequence"/>
</dbReference>
<gene>
    <name evidence="1" type="ORF">COY87_03390</name>
</gene>
<accession>A0A2M7QI49</accession>
<dbReference type="EMBL" id="PFLI01000114">
    <property type="protein sequence ID" value="PIY71972.1"/>
    <property type="molecule type" value="Genomic_DNA"/>
</dbReference>
<keyword evidence="1" id="KW-0808">Transferase</keyword>
<dbReference type="AlphaFoldDB" id="A0A2M7QI49"/>
<proteinExistence type="predicted"/>
<comment type="caution">
    <text evidence="1">The sequence shown here is derived from an EMBL/GenBank/DDBJ whole genome shotgun (WGS) entry which is preliminary data.</text>
</comment>
<dbReference type="InterPro" id="IPR007153">
    <property type="entry name" value="Adenosine_kinase"/>
</dbReference>
<evidence type="ECO:0000313" key="1">
    <source>
        <dbReference type="EMBL" id="PIY71972.1"/>
    </source>
</evidence>
<organism evidence="1 2">
    <name type="scientific">Candidatus Roizmanbacteria bacterium CG_4_10_14_0_8_um_filter_33_9</name>
    <dbReference type="NCBI Taxonomy" id="1974826"/>
    <lineage>
        <taxon>Bacteria</taxon>
        <taxon>Candidatus Roizmaniibacteriota</taxon>
    </lineage>
</organism>
<name>A0A2M7QI49_9BACT</name>
<dbReference type="InterPro" id="IPR036902">
    <property type="entry name" value="Ta1353-like_sf"/>
</dbReference>
<evidence type="ECO:0000313" key="2">
    <source>
        <dbReference type="Proteomes" id="UP000229401"/>
    </source>
</evidence>
<dbReference type="Pfam" id="PF04008">
    <property type="entry name" value="Adenosine_kin"/>
    <property type="match status" value="1"/>
</dbReference>